<dbReference type="STRING" id="1548207.AXK11_03390"/>
<dbReference type="OrthoDB" id="192580at2"/>
<dbReference type="EMBL" id="LSZQ01000028">
    <property type="protein sequence ID" value="KXU36848.1"/>
    <property type="molecule type" value="Genomic_DNA"/>
</dbReference>
<gene>
    <name evidence="1" type="ORF">AXK11_03390</name>
</gene>
<protein>
    <submittedName>
        <fullName evidence="1">Uncharacterized protein</fullName>
    </submittedName>
</protein>
<keyword evidence="2" id="KW-1185">Reference proteome</keyword>
<sequence length="152" mass="17412">MPKIDVNKVAEILKKNELEPTLLRRVMDELRLAVQPDPGEEEKPPPIKKQFVILVSDPEQKLPKDDFVGWVLQIPEEDNVGTTPERVCRAAYDFNDTKKGSLLPVSTIGETLENVPAKHFKEYNTWVKTRTPVLVVRTDNQIPKEVVETEHF</sequence>
<dbReference type="AlphaFoldDB" id="A0A139SQM2"/>
<evidence type="ECO:0000313" key="2">
    <source>
        <dbReference type="Proteomes" id="UP000070058"/>
    </source>
</evidence>
<name>A0A139SQM2_9BACT</name>
<dbReference type="Proteomes" id="UP000070058">
    <property type="component" value="Unassembled WGS sequence"/>
</dbReference>
<organism evidence="1 2">
    <name type="scientific">Cephaloticoccus primus</name>
    <dbReference type="NCBI Taxonomy" id="1548207"/>
    <lineage>
        <taxon>Bacteria</taxon>
        <taxon>Pseudomonadati</taxon>
        <taxon>Verrucomicrobiota</taxon>
        <taxon>Opitutia</taxon>
        <taxon>Opitutales</taxon>
        <taxon>Opitutaceae</taxon>
        <taxon>Cephaloticoccus</taxon>
    </lineage>
</organism>
<accession>A0A139SQM2</accession>
<evidence type="ECO:0000313" key="1">
    <source>
        <dbReference type="EMBL" id="KXU36848.1"/>
    </source>
</evidence>
<reference evidence="2" key="1">
    <citation type="submission" date="2016-02" db="EMBL/GenBank/DDBJ databases">
        <authorList>
            <person name="Sanders J.G."/>
            <person name="Lin J.Y."/>
            <person name="Wertz J.T."/>
            <person name="Russell J.A."/>
            <person name="Moreau C.S."/>
            <person name="Powell S."/>
        </authorList>
    </citation>
    <scope>NUCLEOTIDE SEQUENCE [LARGE SCALE GENOMIC DNA]</scope>
    <source>
        <strain evidence="2">CAG34</strain>
    </source>
</reference>
<proteinExistence type="predicted"/>
<dbReference type="RefSeq" id="WP_068629245.1">
    <property type="nucleotide sequence ID" value="NZ_LSZQ01000028.1"/>
</dbReference>
<comment type="caution">
    <text evidence="1">The sequence shown here is derived from an EMBL/GenBank/DDBJ whole genome shotgun (WGS) entry which is preliminary data.</text>
</comment>